<evidence type="ECO:0000313" key="2">
    <source>
        <dbReference type="Proteomes" id="UP001317742"/>
    </source>
</evidence>
<dbReference type="RefSeq" id="WP_281760162.1">
    <property type="nucleotide sequence ID" value="NZ_AP026709.1"/>
</dbReference>
<evidence type="ECO:0000313" key="1">
    <source>
        <dbReference type="EMBL" id="BDQ37644.1"/>
    </source>
</evidence>
<proteinExistence type="predicted"/>
<accession>A0ABM8B1E5</accession>
<name>A0ABM8B1E5_9BACT</name>
<dbReference type="EMBL" id="AP026709">
    <property type="protein sequence ID" value="BDQ37644.1"/>
    <property type="molecule type" value="Genomic_DNA"/>
</dbReference>
<gene>
    <name evidence="1" type="ORF">SYK_20040</name>
</gene>
<organism evidence="1 2">
    <name type="scientific">Pseudodesulfovibrio nedwellii</name>
    <dbReference type="NCBI Taxonomy" id="2973072"/>
    <lineage>
        <taxon>Bacteria</taxon>
        <taxon>Pseudomonadati</taxon>
        <taxon>Thermodesulfobacteriota</taxon>
        <taxon>Desulfovibrionia</taxon>
        <taxon>Desulfovibrionales</taxon>
        <taxon>Desulfovibrionaceae</taxon>
    </lineage>
</organism>
<protein>
    <submittedName>
        <fullName evidence="1">Uncharacterized protein</fullName>
    </submittedName>
</protein>
<sequence length="57" mass="6526">MLVSDSDAKFMFCPLLKTQDDKMKMCQVAMCMMWRWADETKEKGYCGLAGSPVLVKK</sequence>
<reference evidence="1 2" key="1">
    <citation type="submission" date="2022-08" db="EMBL/GenBank/DDBJ databases">
        <title>Genome Sequence of the sulphate-reducing bacterium, Pseudodesulfovibrio sp. SYK.</title>
        <authorList>
            <person name="Kondo R."/>
            <person name="Kataoka T."/>
        </authorList>
    </citation>
    <scope>NUCLEOTIDE SEQUENCE [LARGE SCALE GENOMIC DNA]</scope>
    <source>
        <strain evidence="1 2">SYK</strain>
    </source>
</reference>
<dbReference type="Proteomes" id="UP001317742">
    <property type="component" value="Chromosome"/>
</dbReference>
<keyword evidence="2" id="KW-1185">Reference proteome</keyword>